<reference evidence="1 2" key="1">
    <citation type="submission" date="2018-06" db="EMBL/GenBank/DDBJ databases">
        <title>Genomic Encyclopedia of Archaeal and Bacterial Type Strains, Phase II (KMG-II): from individual species to whole genera.</title>
        <authorList>
            <person name="Goeker M."/>
        </authorList>
    </citation>
    <scope>NUCLEOTIDE SEQUENCE [LARGE SCALE GENOMIC DNA]</scope>
    <source>
        <strain evidence="1 2">DSM 14825</strain>
    </source>
</reference>
<dbReference type="Proteomes" id="UP000249754">
    <property type="component" value="Unassembled WGS sequence"/>
</dbReference>
<dbReference type="AlphaFoldDB" id="A0A327SJ93"/>
<accession>A0A327SJ93</accession>
<dbReference type="EMBL" id="QLLR01000016">
    <property type="protein sequence ID" value="RAJ28901.1"/>
    <property type="molecule type" value="Genomic_DNA"/>
</dbReference>
<gene>
    <name evidence="1" type="ORF">LY11_03175</name>
</gene>
<evidence type="ECO:0000313" key="2">
    <source>
        <dbReference type="Proteomes" id="UP000249754"/>
    </source>
</evidence>
<proteinExistence type="predicted"/>
<comment type="caution">
    <text evidence="1">The sequence shown here is derived from an EMBL/GenBank/DDBJ whole genome shotgun (WGS) entry which is preliminary data.</text>
</comment>
<evidence type="ECO:0000313" key="1">
    <source>
        <dbReference type="EMBL" id="RAJ28901.1"/>
    </source>
</evidence>
<organism evidence="1 2">
    <name type="scientific">Pedobacter cryoconitis</name>
    <dbReference type="NCBI Taxonomy" id="188932"/>
    <lineage>
        <taxon>Bacteria</taxon>
        <taxon>Pseudomonadati</taxon>
        <taxon>Bacteroidota</taxon>
        <taxon>Sphingobacteriia</taxon>
        <taxon>Sphingobacteriales</taxon>
        <taxon>Sphingobacteriaceae</taxon>
        <taxon>Pedobacter</taxon>
    </lineage>
</organism>
<name>A0A327SJ93_9SPHI</name>
<protein>
    <submittedName>
        <fullName evidence="1">Uncharacterized protein</fullName>
    </submittedName>
</protein>
<dbReference type="RefSeq" id="WP_111634609.1">
    <property type="nucleotide sequence ID" value="NZ_QLLR01000016.1"/>
</dbReference>
<sequence length="70" mass="7859">MKTQIEILVEQGLKDLYAVNLTSVTSKSVNTGEDLVVVADVTFNHPSTKSNMSARYWFNNTGEYITKVFN</sequence>